<feature type="region of interest" description="Disordered" evidence="11">
    <location>
        <begin position="1022"/>
        <end position="1056"/>
    </location>
</feature>
<feature type="compositionally biased region" description="Polar residues" evidence="11">
    <location>
        <begin position="1341"/>
        <end position="1354"/>
    </location>
</feature>
<feature type="region of interest" description="Disordered" evidence="11">
    <location>
        <begin position="760"/>
        <end position="790"/>
    </location>
</feature>
<dbReference type="InterPro" id="IPR003616">
    <property type="entry name" value="Post-SET_dom"/>
</dbReference>
<evidence type="ECO:0000256" key="9">
    <source>
        <dbReference type="ARBA" id="ARBA00047583"/>
    </source>
</evidence>
<feature type="compositionally biased region" description="Polar residues" evidence="11">
    <location>
        <begin position="830"/>
        <end position="854"/>
    </location>
</feature>
<dbReference type="SMART" id="SM00317">
    <property type="entry name" value="SET"/>
    <property type="match status" value="1"/>
</dbReference>
<dbReference type="PROSITE" id="PS50280">
    <property type="entry name" value="SET"/>
    <property type="match status" value="1"/>
</dbReference>
<keyword evidence="6" id="KW-0156">Chromatin regulator</keyword>
<evidence type="ECO:0000259" key="13">
    <source>
        <dbReference type="PROSITE" id="PS50868"/>
    </source>
</evidence>
<dbReference type="GO" id="GO:0048188">
    <property type="term" value="C:Set1C/COMPASS complex"/>
    <property type="evidence" value="ECO:0007669"/>
    <property type="project" value="TreeGrafter"/>
</dbReference>
<feature type="compositionally biased region" description="Low complexity" evidence="11">
    <location>
        <begin position="816"/>
        <end position="829"/>
    </location>
</feature>
<evidence type="ECO:0000259" key="12">
    <source>
        <dbReference type="PROSITE" id="PS50280"/>
    </source>
</evidence>
<keyword evidence="5" id="KW-0949">S-adenosyl-L-methionine</keyword>
<keyword evidence="3" id="KW-0489">Methyltransferase</keyword>
<dbReference type="STRING" id="1157962.A0A250WQ03"/>
<keyword evidence="7" id="KW-0539">Nucleus</keyword>
<feature type="compositionally biased region" description="Basic and acidic residues" evidence="11">
    <location>
        <begin position="1044"/>
        <end position="1056"/>
    </location>
</feature>
<proteinExistence type="predicted"/>
<dbReference type="InterPro" id="IPR001214">
    <property type="entry name" value="SET_dom"/>
</dbReference>
<comment type="caution">
    <text evidence="14">The sequence shown here is derived from an EMBL/GenBank/DDBJ whole genome shotgun (WGS) entry which is preliminary data.</text>
</comment>
<evidence type="ECO:0000313" key="14">
    <source>
        <dbReference type="EMBL" id="GAX72908.1"/>
    </source>
</evidence>
<feature type="compositionally biased region" description="Polar residues" evidence="11">
    <location>
        <begin position="663"/>
        <end position="678"/>
    </location>
</feature>
<feature type="compositionally biased region" description="Acidic residues" evidence="11">
    <location>
        <begin position="1315"/>
        <end position="1340"/>
    </location>
</feature>
<protein>
    <recommendedName>
        <fullName evidence="2">[histone H3]-lysine(4) N-trimethyltransferase</fullName>
        <ecNumber evidence="2">2.1.1.354</ecNumber>
    </recommendedName>
</protein>
<comment type="catalytic activity">
    <reaction evidence="8">
        <text>L-lysyl(4)-[histone H3] + 3 S-adenosyl-L-methionine = N(6),N(6),N(6)-trimethyl-L-lysyl(4)-[histone H3] + 3 S-adenosyl-L-homocysteine + 3 H(+)</text>
        <dbReference type="Rhea" id="RHEA:60260"/>
        <dbReference type="Rhea" id="RHEA-COMP:15537"/>
        <dbReference type="Rhea" id="RHEA-COMP:15547"/>
        <dbReference type="ChEBI" id="CHEBI:15378"/>
        <dbReference type="ChEBI" id="CHEBI:29969"/>
        <dbReference type="ChEBI" id="CHEBI:57856"/>
        <dbReference type="ChEBI" id="CHEBI:59789"/>
        <dbReference type="ChEBI" id="CHEBI:61961"/>
        <dbReference type="EC" id="2.1.1.354"/>
    </reaction>
</comment>
<feature type="region of interest" description="Disordered" evidence="11">
    <location>
        <begin position="1313"/>
        <end position="1354"/>
    </location>
</feature>
<dbReference type="EMBL" id="BEGY01000001">
    <property type="protein sequence ID" value="GAX72908.1"/>
    <property type="molecule type" value="Genomic_DNA"/>
</dbReference>
<dbReference type="Gene3D" id="2.170.270.10">
    <property type="entry name" value="SET domain"/>
    <property type="match status" value="1"/>
</dbReference>
<dbReference type="SUPFAM" id="SSF82199">
    <property type="entry name" value="SET domain"/>
    <property type="match status" value="1"/>
</dbReference>
<evidence type="ECO:0000256" key="10">
    <source>
        <dbReference type="ARBA" id="ARBA00049129"/>
    </source>
</evidence>
<dbReference type="InterPro" id="IPR046341">
    <property type="entry name" value="SET_dom_sf"/>
</dbReference>
<dbReference type="CDD" id="cd10518">
    <property type="entry name" value="SET_SETD1-like"/>
    <property type="match status" value="1"/>
</dbReference>
<evidence type="ECO:0000256" key="1">
    <source>
        <dbReference type="ARBA" id="ARBA00004123"/>
    </source>
</evidence>
<dbReference type="EC" id="2.1.1.354" evidence="2"/>
<feature type="region of interest" description="Disordered" evidence="11">
    <location>
        <begin position="644"/>
        <end position="678"/>
    </location>
</feature>
<feature type="region of interest" description="Disordered" evidence="11">
    <location>
        <begin position="346"/>
        <end position="415"/>
    </location>
</feature>
<accession>A0A250WQ03</accession>
<keyword evidence="15" id="KW-1185">Reference proteome</keyword>
<dbReference type="GO" id="GO:0032259">
    <property type="term" value="P:methylation"/>
    <property type="evidence" value="ECO:0007669"/>
    <property type="project" value="UniProtKB-KW"/>
</dbReference>
<evidence type="ECO:0000256" key="3">
    <source>
        <dbReference type="ARBA" id="ARBA00022603"/>
    </source>
</evidence>
<organism evidence="14 15">
    <name type="scientific">Chlamydomonas eustigma</name>
    <dbReference type="NCBI Taxonomy" id="1157962"/>
    <lineage>
        <taxon>Eukaryota</taxon>
        <taxon>Viridiplantae</taxon>
        <taxon>Chlorophyta</taxon>
        <taxon>core chlorophytes</taxon>
        <taxon>Chlorophyceae</taxon>
        <taxon>CS clade</taxon>
        <taxon>Chlamydomonadales</taxon>
        <taxon>Chlamydomonadaceae</taxon>
        <taxon>Chlamydomonas</taxon>
    </lineage>
</organism>
<comment type="catalytic activity">
    <reaction evidence="9">
        <text>N(6)-methyl-L-lysyl(4)-[histone H3] + S-adenosyl-L-methionine = N(6),N(6)-dimethyl-L-lysyl(4)-[histone H3] + S-adenosyl-L-homocysteine + H(+)</text>
        <dbReference type="Rhea" id="RHEA:60268"/>
        <dbReference type="Rhea" id="RHEA-COMP:15540"/>
        <dbReference type="Rhea" id="RHEA-COMP:15543"/>
        <dbReference type="ChEBI" id="CHEBI:15378"/>
        <dbReference type="ChEBI" id="CHEBI:57856"/>
        <dbReference type="ChEBI" id="CHEBI:59789"/>
        <dbReference type="ChEBI" id="CHEBI:61929"/>
        <dbReference type="ChEBI" id="CHEBI:61976"/>
    </reaction>
</comment>
<gene>
    <name evidence="14" type="ORF">CEUSTIGMA_g363.t1</name>
</gene>
<dbReference type="Proteomes" id="UP000232323">
    <property type="component" value="Unassembled WGS sequence"/>
</dbReference>
<evidence type="ECO:0000313" key="15">
    <source>
        <dbReference type="Proteomes" id="UP000232323"/>
    </source>
</evidence>
<dbReference type="PROSITE" id="PS50868">
    <property type="entry name" value="POST_SET"/>
    <property type="match status" value="1"/>
</dbReference>
<evidence type="ECO:0000256" key="4">
    <source>
        <dbReference type="ARBA" id="ARBA00022679"/>
    </source>
</evidence>
<dbReference type="InterPro" id="IPR044570">
    <property type="entry name" value="Set1-like"/>
</dbReference>
<dbReference type="PANTHER" id="PTHR45814">
    <property type="entry name" value="HISTONE-LYSINE N-METHYLTRANSFERASE SETD1"/>
    <property type="match status" value="1"/>
</dbReference>
<evidence type="ECO:0000256" key="2">
    <source>
        <dbReference type="ARBA" id="ARBA00012182"/>
    </source>
</evidence>
<feature type="region of interest" description="Disordered" evidence="11">
    <location>
        <begin position="967"/>
        <end position="990"/>
    </location>
</feature>
<feature type="region of interest" description="Disordered" evidence="11">
    <location>
        <begin position="803"/>
        <end position="859"/>
    </location>
</feature>
<evidence type="ECO:0000256" key="8">
    <source>
        <dbReference type="ARBA" id="ARBA00047571"/>
    </source>
</evidence>
<feature type="region of interest" description="Disordered" evidence="11">
    <location>
        <begin position="1088"/>
        <end position="1146"/>
    </location>
</feature>
<evidence type="ECO:0000256" key="6">
    <source>
        <dbReference type="ARBA" id="ARBA00022853"/>
    </source>
</evidence>
<feature type="domain" description="SET" evidence="12">
    <location>
        <begin position="1499"/>
        <end position="1615"/>
    </location>
</feature>
<dbReference type="Pfam" id="PF00856">
    <property type="entry name" value="SET"/>
    <property type="match status" value="1"/>
</dbReference>
<evidence type="ECO:0000256" key="5">
    <source>
        <dbReference type="ARBA" id="ARBA00022691"/>
    </source>
</evidence>
<dbReference type="GO" id="GO:0140999">
    <property type="term" value="F:histone H3K4 trimethyltransferase activity"/>
    <property type="evidence" value="ECO:0007669"/>
    <property type="project" value="UniProtKB-EC"/>
</dbReference>
<sequence>MDGKHSNDTSIVQSLIKLHERAEEIEKEVHSFDKALAAAEAEFQGALKSTELSSKTWALQDSQGVWRQQLSLYDLLRDENGKSATVYHILPDGRSTEGTTVARAVQQVPCFLKAAQAKQLAAARLNKSRAAFENILQEIRRLACLAQREEHQAEVERLQSSQWVSPGSSVLMDIPKLRRELELKQLSPATPLFLDMSTSQSSCYNGTANSSSTVSSVLKEYDDKCRRAAESSYEVGLQEMLSTSYLMTQISRAEAGGSCCWCWESCNMVHGPFSTECLLGWLSQKQVLPYMMVYHHKDPHLQVLIRDLKEHTDNQCQVAFPAECKSSSTAINSNPSIRIPLYSLSHSDSASSQGHSMQPQQQPVLKQPQQLPKPSPKPSLLPSASFKREETMPQSHKLLDSSVPPASARQHPYSQQVVASVVRSLKLRMLPDLKKPLIGMVWSNNSSGPARRPQGGVSGLKESLISEWLTEWAQVNAVKVEAQRAVMADVQDDVARILGGTLGSSSDAMGRVGEGKQVNPPSDYLHSSYPQAQAKTQTSQCIHTVPSQHSYDSTFRGIPGLSIPGLNIASNRHHEGGAVAVKVQEPTTSSSPVNGLAAAAMEPTTAHAAAAMETTTAHAQLPAHVQLQDLSPIPGLGTSILPAPILPGLGPSPPPSSAVPVTKATSGRPNRLQQTSSTSLVETLALTIKSAGSHQELKAAMDMGPPSLPLLVKDSNAAKPSVPLLSRQAPPVPQQYTPTKLFSPTVNGDHLEPQEVARTGHLEAPPSPAGTSLLASTGPAHNPSPAPQNAPQRVITLHLLPATLPPSSNQLPRQLPSTSAAPAMPPSSSQLHRQIPSTSAAPAMPQSSSKLQNVPPSAPPPIAMPPFTVNGNVYLPFSALSSHAPHFMQVAIVPETCRAPQALPPDVVGTSSSNQSADDALKMGVVTASSSAPTYQPTNTVHDNAPLLSKRKGPVFKFAAAVNARRQKIEEEDRIKREEEEEEEEQHQQRMQVELSMALTEEKRRLQKEREEQEEYEMKRVVELKCRPTSPSDAEELQMQLQAKRSEGEEEEHRGAALRHADMDVCNQLEQAEHPEVVFSHLEELEQYGEQQDHSQKGMPSSQHPLPLGDHSQKGMPSSQHPLPLGDHSQKGMPGAQDQLSEQEPHFQGGIEEEVETEALALSKDPKEELRQRRVLCTRLAREAKVRKQEERAEKYRVKKQAQIHSLCTAIVHELVDHVSGDTEAMEFNAGNQFSDETLGIASRIVLPGASSRELLRLSESPGGGGLFLGQNRQRRSALAASEVISRWNDEQRKDQRQSLSCRNKRRGDFRASDYEDVEELEEEVLCAEEEEEEEEEEDVTPSTSGSALSKPVSSSHAQLQCYIPKASAAGTQKPHRGRRQKLIRQAALLLREHGTSCMREHGTSCMREHGTSCIRLLSYQELRREGGQELQPSGGATFERVDIHNPVGAVPLPTSSNLAGRQRTGRTAPLADYRCHLGPEGSSVTDAAKWKHITSRTRKLKFGRSKMHGWGMFAAEPIEAEEFVMEYLGEIIRVSISDVRERQYRAAGLDDYMFRVDAEWVLDATRKGGAARFINHSCEPNCYTKIIVVDGLKHVCIYAKRRIELYEELCYNYKFQYEDDVDKKVPCNCGARNCTKWMC</sequence>
<comment type="catalytic activity">
    <reaction evidence="10">
        <text>N(6),N(6)-dimethyl-L-lysyl(4)-[histone H3] + S-adenosyl-L-methionine = N(6),N(6),N(6)-trimethyl-L-lysyl(4)-[histone H3] + S-adenosyl-L-homocysteine + H(+)</text>
        <dbReference type="Rhea" id="RHEA:60272"/>
        <dbReference type="Rhea" id="RHEA-COMP:15537"/>
        <dbReference type="Rhea" id="RHEA-COMP:15540"/>
        <dbReference type="ChEBI" id="CHEBI:15378"/>
        <dbReference type="ChEBI" id="CHEBI:57856"/>
        <dbReference type="ChEBI" id="CHEBI:59789"/>
        <dbReference type="ChEBI" id="CHEBI:61961"/>
        <dbReference type="ChEBI" id="CHEBI:61976"/>
    </reaction>
</comment>
<comment type="subcellular location">
    <subcellularLocation>
        <location evidence="1">Nucleus</location>
    </subcellularLocation>
</comment>
<feature type="compositionally biased region" description="Low complexity" evidence="11">
    <location>
        <begin position="346"/>
        <end position="370"/>
    </location>
</feature>
<reference evidence="14 15" key="1">
    <citation type="submission" date="2017-08" db="EMBL/GenBank/DDBJ databases">
        <title>Acidophilic green algal genome provides insights into adaptation to an acidic environment.</title>
        <authorList>
            <person name="Hirooka S."/>
            <person name="Hirose Y."/>
            <person name="Kanesaki Y."/>
            <person name="Higuchi S."/>
            <person name="Fujiwara T."/>
            <person name="Onuma R."/>
            <person name="Era A."/>
            <person name="Ohbayashi R."/>
            <person name="Uzuka A."/>
            <person name="Nozaki H."/>
            <person name="Yoshikawa H."/>
            <person name="Miyagishima S.Y."/>
        </authorList>
    </citation>
    <scope>NUCLEOTIDE SEQUENCE [LARGE SCALE GENOMIC DNA]</scope>
    <source>
        <strain evidence="14 15">NIES-2499</strain>
    </source>
</reference>
<dbReference type="OrthoDB" id="308383at2759"/>
<evidence type="ECO:0000256" key="7">
    <source>
        <dbReference type="ARBA" id="ARBA00023242"/>
    </source>
</evidence>
<evidence type="ECO:0000256" key="11">
    <source>
        <dbReference type="SAM" id="MobiDB-lite"/>
    </source>
</evidence>
<name>A0A250WQ03_9CHLO</name>
<keyword evidence="4" id="KW-0808">Transferase</keyword>
<dbReference type="PANTHER" id="PTHR45814:SF2">
    <property type="entry name" value="HISTONE-LYSINE N-METHYLTRANSFERASE SETD1"/>
    <property type="match status" value="1"/>
</dbReference>
<feature type="domain" description="Post-SET" evidence="13">
    <location>
        <begin position="1624"/>
        <end position="1640"/>
    </location>
</feature>
<feature type="compositionally biased region" description="Basic and acidic residues" evidence="11">
    <location>
        <begin position="967"/>
        <end position="978"/>
    </location>
</feature>